<name>F9ZYU3_METMM</name>
<dbReference type="SUPFAM" id="SSF111369">
    <property type="entry name" value="HlyD-like secretion proteins"/>
    <property type="match status" value="1"/>
</dbReference>
<keyword evidence="2" id="KW-0813">Transport</keyword>
<reference evidence="7" key="3">
    <citation type="submission" date="2011-05" db="EMBL/GenBank/DDBJ databases">
        <title>Complete sequence of Methylomonas methanica MC09.</title>
        <authorList>
            <consortium name="US DOE Joint Genome Institute"/>
            <person name="Lucas S."/>
            <person name="Han J."/>
            <person name="Lapidus A."/>
            <person name="Cheng J.-F."/>
            <person name="Goodwin L."/>
            <person name="Pitluck S."/>
            <person name="Peters L."/>
            <person name="Mikhailova N."/>
            <person name="Teshima H."/>
            <person name="Han C."/>
            <person name="Tapia R."/>
            <person name="Land M."/>
            <person name="Hauser L."/>
            <person name="Kyrpides N."/>
            <person name="Ivanova N."/>
            <person name="Pagani I."/>
            <person name="Stein L."/>
            <person name="Woyke T."/>
        </authorList>
    </citation>
    <scope>NUCLEOTIDE SEQUENCE [LARGE SCALE GENOMIC DNA]</scope>
    <source>
        <strain evidence="7">MC09</strain>
    </source>
</reference>
<dbReference type="InterPro" id="IPR051909">
    <property type="entry name" value="MFP_Cation_Efflux"/>
</dbReference>
<dbReference type="PANTHER" id="PTHR30097">
    <property type="entry name" value="CATION EFFLUX SYSTEM PROTEIN CUSB"/>
    <property type="match status" value="1"/>
</dbReference>
<dbReference type="InterPro" id="IPR058649">
    <property type="entry name" value="CzcB_C"/>
</dbReference>
<dbReference type="InterPro" id="IPR006143">
    <property type="entry name" value="RND_pump_MFP"/>
</dbReference>
<reference evidence="6 7" key="1">
    <citation type="journal article" date="2011" name="J. Bacteriol.">
        <title>Complete Genome Sequence of the Aerobic Marine Methanotroph Methylomonas methanica MC09.</title>
        <authorList>
            <person name="Boden R."/>
            <person name="Cunliffe M."/>
            <person name="Scanlan J."/>
            <person name="Moussard H."/>
            <person name="Kits K.D."/>
            <person name="Klotz M.G."/>
            <person name="Jetten M.S."/>
            <person name="Vuilleumier S."/>
            <person name="Han J."/>
            <person name="Peters L."/>
            <person name="Mikhailova N."/>
            <person name="Teshima H."/>
            <person name="Tapia R."/>
            <person name="Kyrpides N."/>
            <person name="Ivanova N."/>
            <person name="Pagani I."/>
            <person name="Cheng J.F."/>
            <person name="Goodwin L."/>
            <person name="Han C."/>
            <person name="Hauser L."/>
            <person name="Land M.L."/>
            <person name="Lapidus A."/>
            <person name="Lucas S."/>
            <person name="Pitluck S."/>
            <person name="Woyke T."/>
            <person name="Stein L."/>
            <person name="Murrell J.C."/>
        </authorList>
    </citation>
    <scope>NUCLEOTIDE SEQUENCE [LARGE SCALE GENOMIC DNA]</scope>
    <source>
        <strain evidence="6 7">MC09</strain>
    </source>
</reference>
<protein>
    <submittedName>
        <fullName evidence="6">Efflux transporter, RND family, MFP subunit</fullName>
    </submittedName>
</protein>
<evidence type="ECO:0000256" key="2">
    <source>
        <dbReference type="ARBA" id="ARBA00022448"/>
    </source>
</evidence>
<proteinExistence type="inferred from homology"/>
<evidence type="ECO:0000259" key="5">
    <source>
        <dbReference type="Pfam" id="PF25975"/>
    </source>
</evidence>
<dbReference type="HOGENOM" id="CLU_018816_13_3_6"/>
<dbReference type="AlphaFoldDB" id="F9ZYU3"/>
<feature type="domain" description="CzcB-like C-terminal circularly permuted SH3-like" evidence="5">
    <location>
        <begin position="294"/>
        <end position="353"/>
    </location>
</feature>
<dbReference type="GO" id="GO:0022857">
    <property type="term" value="F:transmembrane transporter activity"/>
    <property type="evidence" value="ECO:0007669"/>
    <property type="project" value="InterPro"/>
</dbReference>
<reference key="2">
    <citation type="submission" date="2011-05" db="EMBL/GenBank/DDBJ databases">
        <title>Complete genome sequence of the aerobic marine methanotroph Methylomonas methanica MC09.</title>
        <authorList>
            <person name="Boden R."/>
            <person name="Cunliffe M."/>
            <person name="Scanlan J."/>
            <person name="Moussard H."/>
            <person name="Kits K.D."/>
            <person name="Klotz M."/>
            <person name="Jetten M."/>
            <person name="Vuilleumier S."/>
            <person name="Han J."/>
            <person name="Peters L."/>
            <person name="Mikhailova N."/>
            <person name="Teshima H."/>
            <person name="Tapia R."/>
            <person name="Kyrpides N."/>
            <person name="Ivanova N."/>
            <person name="Pagani I."/>
            <person name="Cheng J.-F."/>
            <person name="Goodwin L."/>
            <person name="Han C."/>
            <person name="Hauser L."/>
            <person name="Land M."/>
            <person name="Lapidus A."/>
            <person name="Lucas S."/>
            <person name="Pitluck S."/>
            <person name="Woyke T."/>
            <person name="Stein L.Y."/>
            <person name="Murrell C."/>
        </authorList>
    </citation>
    <scope>NUCLEOTIDE SEQUENCE</scope>
    <source>
        <strain>MC09</strain>
    </source>
</reference>
<dbReference type="Gene3D" id="1.10.287.470">
    <property type="entry name" value="Helix hairpin bin"/>
    <property type="match status" value="1"/>
</dbReference>
<dbReference type="STRING" id="857087.Metme_0190"/>
<sequence length="363" mass="39598">MRIIIFSLLISCALRVVAQDMQIRISAEQIDNLAIKVGALQPSQHLSVFYAPARVTVPVNRELLLTASQPGLLTQLQANLGDRVKKGQILAQMHSPELVALQQQYLTARSHLHLASLEQKRDKTLYAEGVISERRQQETQAMYASKAAIADEAKQLLLMAGMTPGEIDILAKTHKLNSLLNLRSPISGVVLERKVTLGSRLAIQEALYRIGDLSELWLEINIPQERMASVQIGDWVQDETGNVRAKITLLGQSVNRENQTVLARAVIEGETDHLRVGQNLNVQIMQAGLQSGFKVPNSAIAQNAGKAYVFVRNPGGFAVTEVQVLGRQDAESLISGPLTGQEQIAVQGAVALKANWLGMGGDE</sequence>
<dbReference type="Gene3D" id="2.40.420.20">
    <property type="match status" value="1"/>
</dbReference>
<gene>
    <name evidence="6" type="ordered locus">Metme_0190</name>
</gene>
<accession>F9ZYU3</accession>
<dbReference type="Gene3D" id="2.40.30.170">
    <property type="match status" value="1"/>
</dbReference>
<dbReference type="GO" id="GO:0046914">
    <property type="term" value="F:transition metal ion binding"/>
    <property type="evidence" value="ECO:0007669"/>
    <property type="project" value="TreeGrafter"/>
</dbReference>
<evidence type="ECO:0000259" key="4">
    <source>
        <dbReference type="Pfam" id="PF25973"/>
    </source>
</evidence>
<dbReference type="EMBL" id="CP002738">
    <property type="protein sequence ID" value="AEF98639.1"/>
    <property type="molecule type" value="Genomic_DNA"/>
</dbReference>
<dbReference type="Pfam" id="PF25975">
    <property type="entry name" value="CzcB_C"/>
    <property type="match status" value="1"/>
</dbReference>
<dbReference type="GO" id="GO:0060003">
    <property type="term" value="P:copper ion export"/>
    <property type="evidence" value="ECO:0007669"/>
    <property type="project" value="TreeGrafter"/>
</dbReference>
<dbReference type="GO" id="GO:0030288">
    <property type="term" value="C:outer membrane-bounded periplasmic space"/>
    <property type="evidence" value="ECO:0007669"/>
    <property type="project" value="TreeGrafter"/>
</dbReference>
<dbReference type="PANTHER" id="PTHR30097:SF4">
    <property type="entry name" value="SLR6042 PROTEIN"/>
    <property type="match status" value="1"/>
</dbReference>
<comment type="similarity">
    <text evidence="1">Belongs to the membrane fusion protein (MFP) (TC 8.A.1) family.</text>
</comment>
<dbReference type="Pfam" id="PF25973">
    <property type="entry name" value="BSH_CzcB"/>
    <property type="match status" value="1"/>
</dbReference>
<organism evidence="6 7">
    <name type="scientific">Methylomonas methanica (strain DSM 25384 / MC09)</name>
    <dbReference type="NCBI Taxonomy" id="857087"/>
    <lineage>
        <taxon>Bacteria</taxon>
        <taxon>Pseudomonadati</taxon>
        <taxon>Pseudomonadota</taxon>
        <taxon>Gammaproteobacteria</taxon>
        <taxon>Methylococcales</taxon>
        <taxon>Methylococcaceae</taxon>
        <taxon>Methylomonas</taxon>
    </lineage>
</organism>
<dbReference type="GO" id="GO:0015679">
    <property type="term" value="P:plasma membrane copper ion transport"/>
    <property type="evidence" value="ECO:0007669"/>
    <property type="project" value="TreeGrafter"/>
</dbReference>
<dbReference type="Proteomes" id="UP000008888">
    <property type="component" value="Chromosome"/>
</dbReference>
<dbReference type="Gene3D" id="2.40.50.100">
    <property type="match status" value="1"/>
</dbReference>
<dbReference type="KEGG" id="mmt:Metme_0190"/>
<feature type="chain" id="PRO_5003396284" evidence="3">
    <location>
        <begin position="19"/>
        <end position="363"/>
    </location>
</feature>
<evidence type="ECO:0000313" key="7">
    <source>
        <dbReference type="Proteomes" id="UP000008888"/>
    </source>
</evidence>
<evidence type="ECO:0000256" key="1">
    <source>
        <dbReference type="ARBA" id="ARBA00009477"/>
    </source>
</evidence>
<feature type="signal peptide" evidence="3">
    <location>
        <begin position="1"/>
        <end position="18"/>
    </location>
</feature>
<evidence type="ECO:0000256" key="3">
    <source>
        <dbReference type="SAM" id="SignalP"/>
    </source>
</evidence>
<dbReference type="OrthoDB" id="9806939at2"/>
<dbReference type="eggNOG" id="COG0845">
    <property type="taxonomic scope" value="Bacteria"/>
</dbReference>
<dbReference type="GO" id="GO:0016020">
    <property type="term" value="C:membrane"/>
    <property type="evidence" value="ECO:0007669"/>
    <property type="project" value="InterPro"/>
</dbReference>
<keyword evidence="7" id="KW-1185">Reference proteome</keyword>
<dbReference type="NCBIfam" id="TIGR01730">
    <property type="entry name" value="RND_mfp"/>
    <property type="match status" value="1"/>
</dbReference>
<dbReference type="RefSeq" id="WP_013816912.1">
    <property type="nucleotide sequence ID" value="NC_015572.1"/>
</dbReference>
<keyword evidence="3" id="KW-0732">Signal</keyword>
<evidence type="ECO:0000313" key="6">
    <source>
        <dbReference type="EMBL" id="AEF98639.1"/>
    </source>
</evidence>
<dbReference type="InterPro" id="IPR058647">
    <property type="entry name" value="BSH_CzcB-like"/>
</dbReference>
<feature type="domain" description="CzcB-like barrel-sandwich hybrid" evidence="4">
    <location>
        <begin position="66"/>
        <end position="212"/>
    </location>
</feature>